<proteinExistence type="predicted"/>
<name>A0A239HW74_9ACTN</name>
<organism evidence="2 3">
    <name type="scientific">Actinoplanes regularis</name>
    <dbReference type="NCBI Taxonomy" id="52697"/>
    <lineage>
        <taxon>Bacteria</taxon>
        <taxon>Bacillati</taxon>
        <taxon>Actinomycetota</taxon>
        <taxon>Actinomycetes</taxon>
        <taxon>Micromonosporales</taxon>
        <taxon>Micromonosporaceae</taxon>
        <taxon>Actinoplanes</taxon>
    </lineage>
</organism>
<keyword evidence="3" id="KW-1185">Reference proteome</keyword>
<evidence type="ECO:0000313" key="2">
    <source>
        <dbReference type="EMBL" id="SNS85501.1"/>
    </source>
</evidence>
<sequence>MIRRRAAAQILLSMFRGRERNALRRTSDRVESLLVFLLVLTFLAGAPLLAWRAGDASYRSDLRAQRWKQEHLFPVDAVLVENATVETAKATWNAPDGSARDGTIQVTAGGRAGSRVPIWVDRSGVQQAAPAGHNPGMQAVMVGVAVVLCLAAALAGIHRIARGVLDRRRDRAWTREWCEVGPRWSRGSGRY</sequence>
<dbReference type="PANTHER" id="PTHR42305">
    <property type="entry name" value="MEMBRANE PROTEIN RV1733C-RELATED"/>
    <property type="match status" value="1"/>
</dbReference>
<evidence type="ECO:0000256" key="1">
    <source>
        <dbReference type="SAM" id="Phobius"/>
    </source>
</evidence>
<protein>
    <recommendedName>
        <fullName evidence="4">Transmembrane protein</fullName>
    </recommendedName>
</protein>
<gene>
    <name evidence="2" type="ORF">SAMN06264365_12657</name>
</gene>
<reference evidence="2 3" key="1">
    <citation type="submission" date="2017-06" db="EMBL/GenBank/DDBJ databases">
        <authorList>
            <person name="Kim H.J."/>
            <person name="Triplett B.A."/>
        </authorList>
    </citation>
    <scope>NUCLEOTIDE SEQUENCE [LARGE SCALE GENOMIC DNA]</scope>
    <source>
        <strain evidence="2 3">DSM 43151</strain>
    </source>
</reference>
<dbReference type="AlphaFoldDB" id="A0A239HW74"/>
<dbReference type="RefSeq" id="WP_239138821.1">
    <property type="nucleotide sequence ID" value="NZ_BOMU01000106.1"/>
</dbReference>
<evidence type="ECO:0008006" key="4">
    <source>
        <dbReference type="Google" id="ProtNLM"/>
    </source>
</evidence>
<keyword evidence="1" id="KW-0472">Membrane</keyword>
<accession>A0A239HW74</accession>
<keyword evidence="1" id="KW-1133">Transmembrane helix</keyword>
<dbReference type="Proteomes" id="UP000198415">
    <property type="component" value="Unassembled WGS sequence"/>
</dbReference>
<evidence type="ECO:0000313" key="3">
    <source>
        <dbReference type="Proteomes" id="UP000198415"/>
    </source>
</evidence>
<keyword evidence="1" id="KW-0812">Transmembrane</keyword>
<dbReference type="EMBL" id="FZNR01000026">
    <property type="protein sequence ID" value="SNS85501.1"/>
    <property type="molecule type" value="Genomic_DNA"/>
</dbReference>
<dbReference type="InterPro" id="IPR039708">
    <property type="entry name" value="MT1774/Rv1733c-like"/>
</dbReference>
<dbReference type="PANTHER" id="PTHR42305:SF1">
    <property type="entry name" value="MEMBRANE PROTEIN RV1733C-RELATED"/>
    <property type="match status" value="1"/>
</dbReference>
<feature type="transmembrane region" description="Helical" evidence="1">
    <location>
        <begin position="139"/>
        <end position="161"/>
    </location>
</feature>